<dbReference type="PRINTS" id="PR00377">
    <property type="entry name" value="IMPHPHTASES"/>
</dbReference>
<evidence type="ECO:0008006" key="4">
    <source>
        <dbReference type="Google" id="ProtNLM"/>
    </source>
</evidence>
<dbReference type="PANTHER" id="PTHR43028">
    <property type="entry name" value="3'(2'),5'-BISPHOSPHATE NUCLEOTIDASE 1"/>
    <property type="match status" value="1"/>
</dbReference>
<name>A0A382X772_9ZZZZ</name>
<dbReference type="GO" id="GO:0050427">
    <property type="term" value="P:3'-phosphoadenosine 5'-phosphosulfate metabolic process"/>
    <property type="evidence" value="ECO:0007669"/>
    <property type="project" value="TreeGrafter"/>
</dbReference>
<evidence type="ECO:0000313" key="3">
    <source>
        <dbReference type="EMBL" id="SVD66198.1"/>
    </source>
</evidence>
<dbReference type="InterPro" id="IPR020583">
    <property type="entry name" value="Inositol_monoP_metal-BS"/>
</dbReference>
<dbReference type="PANTHER" id="PTHR43028:SF5">
    <property type="entry name" value="3'(2'),5'-BISPHOSPHATE NUCLEOTIDASE 1"/>
    <property type="match status" value="1"/>
</dbReference>
<dbReference type="GO" id="GO:0008441">
    <property type="term" value="F:3'(2'),5'-bisphosphate nucleotidase activity"/>
    <property type="evidence" value="ECO:0007669"/>
    <property type="project" value="TreeGrafter"/>
</dbReference>
<proteinExistence type="predicted"/>
<accession>A0A382X772</accession>
<dbReference type="GO" id="GO:0000103">
    <property type="term" value="P:sulfate assimilation"/>
    <property type="evidence" value="ECO:0007669"/>
    <property type="project" value="TreeGrafter"/>
</dbReference>
<dbReference type="InterPro" id="IPR050725">
    <property type="entry name" value="CysQ/Inositol_MonoPase"/>
</dbReference>
<evidence type="ECO:0000256" key="2">
    <source>
        <dbReference type="ARBA" id="ARBA00022842"/>
    </source>
</evidence>
<dbReference type="SUPFAM" id="SSF56655">
    <property type="entry name" value="Carbohydrate phosphatase"/>
    <property type="match status" value="1"/>
</dbReference>
<dbReference type="Pfam" id="PF00459">
    <property type="entry name" value="Inositol_P"/>
    <property type="match status" value="1"/>
</dbReference>
<gene>
    <name evidence="3" type="ORF">METZ01_LOCUS419052</name>
</gene>
<dbReference type="Gene3D" id="3.30.540.10">
    <property type="entry name" value="Fructose-1,6-Bisphosphatase, subunit A, domain 1"/>
    <property type="match status" value="1"/>
</dbReference>
<keyword evidence="1" id="KW-0479">Metal-binding</keyword>
<dbReference type="GO" id="GO:0046872">
    <property type="term" value="F:metal ion binding"/>
    <property type="evidence" value="ECO:0007669"/>
    <property type="project" value="UniProtKB-KW"/>
</dbReference>
<reference evidence="3" key="1">
    <citation type="submission" date="2018-05" db="EMBL/GenBank/DDBJ databases">
        <authorList>
            <person name="Lanie J.A."/>
            <person name="Ng W.-L."/>
            <person name="Kazmierczak K.M."/>
            <person name="Andrzejewski T.M."/>
            <person name="Davidsen T.M."/>
            <person name="Wayne K.J."/>
            <person name="Tettelin H."/>
            <person name="Glass J.I."/>
            <person name="Rusch D."/>
            <person name="Podicherti R."/>
            <person name="Tsui H.-C.T."/>
            <person name="Winkler M.E."/>
        </authorList>
    </citation>
    <scope>NUCLEOTIDE SEQUENCE</scope>
</reference>
<protein>
    <recommendedName>
        <fullName evidence="4">3'(2'),5'-bisphosphate nucleotidase</fullName>
    </recommendedName>
</protein>
<evidence type="ECO:0000256" key="1">
    <source>
        <dbReference type="ARBA" id="ARBA00022723"/>
    </source>
</evidence>
<feature type="non-terminal residue" evidence="3">
    <location>
        <position position="225"/>
    </location>
</feature>
<dbReference type="EMBL" id="UINC01165037">
    <property type="protein sequence ID" value="SVD66198.1"/>
    <property type="molecule type" value="Genomic_DNA"/>
</dbReference>
<dbReference type="CDD" id="cd01638">
    <property type="entry name" value="CysQ"/>
    <property type="match status" value="1"/>
</dbReference>
<organism evidence="3">
    <name type="scientific">marine metagenome</name>
    <dbReference type="NCBI Taxonomy" id="408172"/>
    <lineage>
        <taxon>unclassified sequences</taxon>
        <taxon>metagenomes</taxon>
        <taxon>ecological metagenomes</taxon>
    </lineage>
</organism>
<dbReference type="Gene3D" id="3.40.190.80">
    <property type="match status" value="1"/>
</dbReference>
<dbReference type="PROSITE" id="PS00629">
    <property type="entry name" value="IMP_1"/>
    <property type="match status" value="1"/>
</dbReference>
<dbReference type="InterPro" id="IPR000760">
    <property type="entry name" value="Inositol_monophosphatase-like"/>
</dbReference>
<keyword evidence="2" id="KW-0460">Magnesium</keyword>
<sequence length="225" mass="25251">MDKLLVEDLSIQIIEIIKKASDSVMEIYLRKEIIQKTKEDGSPLTEADLTSHKVISEGLNFLPQRFPVLSEEGNRRFNEKIKVFWLVDPLDGTKEFIKKTGEFTINIALIEGGKPILGIVSSPVTGELFIGILGKGAYRIKKGVSKRISTKNLRKDILRITLSRSHQSIKDKNFIKLADKKFKEIKITPAGSSLKLCRVAEGRADIYCRLGPTFQWDIASGHAVL</sequence>
<dbReference type="AlphaFoldDB" id="A0A382X772"/>